<protein>
    <submittedName>
        <fullName evidence="2">Uncharacterized protein</fullName>
    </submittedName>
</protein>
<reference evidence="2" key="1">
    <citation type="journal article" date="2015" name="Nature">
        <title>Complex archaea that bridge the gap between prokaryotes and eukaryotes.</title>
        <authorList>
            <person name="Spang A."/>
            <person name="Saw J.H."/>
            <person name="Jorgensen S.L."/>
            <person name="Zaremba-Niedzwiedzka K."/>
            <person name="Martijn J."/>
            <person name="Lind A.E."/>
            <person name="van Eijk R."/>
            <person name="Schleper C."/>
            <person name="Guy L."/>
            <person name="Ettema T.J."/>
        </authorList>
    </citation>
    <scope>NUCLEOTIDE SEQUENCE</scope>
</reference>
<keyword evidence="1" id="KW-1133">Transmembrane helix</keyword>
<comment type="caution">
    <text evidence="2">The sequence shown here is derived from an EMBL/GenBank/DDBJ whole genome shotgun (WGS) entry which is preliminary data.</text>
</comment>
<evidence type="ECO:0000313" key="2">
    <source>
        <dbReference type="EMBL" id="KKL27240.1"/>
    </source>
</evidence>
<dbReference type="EMBL" id="LAZR01035538">
    <property type="protein sequence ID" value="KKL27240.1"/>
    <property type="molecule type" value="Genomic_DNA"/>
</dbReference>
<feature type="transmembrane region" description="Helical" evidence="1">
    <location>
        <begin position="30"/>
        <end position="48"/>
    </location>
</feature>
<gene>
    <name evidence="2" type="ORF">LCGC14_2387150</name>
</gene>
<keyword evidence="1" id="KW-0472">Membrane</keyword>
<keyword evidence="1" id="KW-0812">Transmembrane</keyword>
<name>A0A0F9BZB0_9ZZZZ</name>
<sequence>MIYVLAIFAALWIAWSLFVGYTVASVHGPMSGLIAIVSWPLGLALSVYDELAYRWRARNE</sequence>
<evidence type="ECO:0000256" key="1">
    <source>
        <dbReference type="SAM" id="Phobius"/>
    </source>
</evidence>
<dbReference type="AlphaFoldDB" id="A0A0F9BZB0"/>
<organism evidence="2">
    <name type="scientific">marine sediment metagenome</name>
    <dbReference type="NCBI Taxonomy" id="412755"/>
    <lineage>
        <taxon>unclassified sequences</taxon>
        <taxon>metagenomes</taxon>
        <taxon>ecological metagenomes</taxon>
    </lineage>
</organism>
<accession>A0A0F9BZB0</accession>
<proteinExistence type="predicted"/>